<dbReference type="RefSeq" id="WP_067033136.1">
    <property type="nucleotide sequence ID" value="NZ_FLRA01000006.1"/>
</dbReference>
<evidence type="ECO:0000256" key="1">
    <source>
        <dbReference type="SAM" id="Phobius"/>
    </source>
</evidence>
<dbReference type="EMBL" id="FLRA01000006">
    <property type="protein sequence ID" value="SBT16998.1"/>
    <property type="molecule type" value="Genomic_DNA"/>
</dbReference>
<evidence type="ECO:0000313" key="3">
    <source>
        <dbReference type="EMBL" id="SBT20695.1"/>
    </source>
</evidence>
<dbReference type="EMBL" id="FLRB01000007">
    <property type="protein sequence ID" value="SBT20695.1"/>
    <property type="molecule type" value="Genomic_DNA"/>
</dbReference>
<keyword evidence="1" id="KW-1133">Transmembrane helix</keyword>
<dbReference type="AlphaFoldDB" id="A0A1C3JP76"/>
<dbReference type="Proteomes" id="UP000092840">
    <property type="component" value="Unassembled WGS sequence"/>
</dbReference>
<keyword evidence="4" id="KW-1185">Reference proteome</keyword>
<reference evidence="2 5" key="2">
    <citation type="submission" date="2016-06" db="EMBL/GenBank/DDBJ databases">
        <authorList>
            <person name="Kjaerup R.B."/>
            <person name="Dalgaard T.S."/>
            <person name="Juul-Madsen H.R."/>
        </authorList>
    </citation>
    <scope>NUCLEOTIDE SEQUENCE [LARGE SCALE GENOMIC DNA]</scope>
    <source>
        <strain evidence="2 5">CECT 5115</strain>
    </source>
</reference>
<accession>A0A1C3JP76</accession>
<keyword evidence="1" id="KW-0812">Transmembrane</keyword>
<proteinExistence type="predicted"/>
<gene>
    <name evidence="2" type="ORF">MGA5115_01086</name>
    <name evidence="3" type="ORF">MGA5116_01282</name>
</gene>
<reference evidence="3 4" key="1">
    <citation type="submission" date="2016-06" db="EMBL/GenBank/DDBJ databases">
        <authorList>
            <person name="Rodrigo-Torres L."/>
            <person name="Arahal D.R."/>
        </authorList>
    </citation>
    <scope>NUCLEOTIDE SEQUENCE [LARGE SCALE GENOMIC DNA]</scope>
    <source>
        <strain evidence="3 4">CECT 5116</strain>
    </source>
</reference>
<organism evidence="2 5">
    <name type="scientific">Marinomonas gallaica</name>
    <dbReference type="NCBI Taxonomy" id="1806667"/>
    <lineage>
        <taxon>Bacteria</taxon>
        <taxon>Pseudomonadati</taxon>
        <taxon>Pseudomonadota</taxon>
        <taxon>Gammaproteobacteria</taxon>
        <taxon>Oceanospirillales</taxon>
        <taxon>Oceanospirillaceae</taxon>
        <taxon>Marinomonas</taxon>
    </lineage>
</organism>
<feature type="transmembrane region" description="Helical" evidence="1">
    <location>
        <begin position="5"/>
        <end position="28"/>
    </location>
</feature>
<keyword evidence="1" id="KW-0472">Membrane</keyword>
<evidence type="ECO:0000313" key="5">
    <source>
        <dbReference type="Proteomes" id="UP000092871"/>
    </source>
</evidence>
<evidence type="ECO:0000313" key="2">
    <source>
        <dbReference type="EMBL" id="SBT16998.1"/>
    </source>
</evidence>
<evidence type="ECO:0000313" key="4">
    <source>
        <dbReference type="Proteomes" id="UP000092840"/>
    </source>
</evidence>
<sequence>MSKRLLNGICLLLFGGSILLVVAAFFIWNDPTEYIVEDSGGITQLTIDQCDLMKRNKKTMVRGWAYIQEQPHASYSVYAELSNNRYRKFETFSESRADVVNALELDPAYKLVGFKAGYRNLSSPYTGKIVVHATNATGEVFSASYQCL</sequence>
<protein>
    <submittedName>
        <fullName evidence="2">Uncharacterized protein</fullName>
    </submittedName>
</protein>
<dbReference type="Proteomes" id="UP000092871">
    <property type="component" value="Unassembled WGS sequence"/>
</dbReference>
<name>A0A1C3JP76_9GAMM</name>